<reference evidence="3" key="1">
    <citation type="journal article" date="2014" name="Int. J. Syst. Evol. Microbiol.">
        <title>Complete genome sequence of Corynebacterium casei LMG S-19264T (=DSM 44701T), isolated from a smear-ripened cheese.</title>
        <authorList>
            <consortium name="US DOE Joint Genome Institute (JGI-PGF)"/>
            <person name="Walter F."/>
            <person name="Albersmeier A."/>
            <person name="Kalinowski J."/>
            <person name="Ruckert C."/>
        </authorList>
    </citation>
    <scope>NUCLEOTIDE SEQUENCE</scope>
    <source>
        <strain evidence="3">CGMCC 4.7110</strain>
    </source>
</reference>
<keyword evidence="4" id="KW-1185">Reference proteome</keyword>
<evidence type="ECO:0000256" key="1">
    <source>
        <dbReference type="PROSITE-ProRule" id="PRU00325"/>
    </source>
</evidence>
<keyword evidence="1" id="KW-0862">Zinc</keyword>
<evidence type="ECO:0000259" key="2">
    <source>
        <dbReference type="PROSITE" id="PS50966"/>
    </source>
</evidence>
<proteinExistence type="predicted"/>
<name>A0A918CVK9_9ACTN</name>
<reference evidence="3" key="2">
    <citation type="submission" date="2020-09" db="EMBL/GenBank/DDBJ databases">
        <authorList>
            <person name="Sun Q."/>
            <person name="Zhou Y."/>
        </authorList>
    </citation>
    <scope>NUCLEOTIDE SEQUENCE</scope>
    <source>
        <strain evidence="3">CGMCC 4.7110</strain>
    </source>
</reference>
<dbReference type="Pfam" id="PF04434">
    <property type="entry name" value="SWIM"/>
    <property type="match status" value="1"/>
</dbReference>
<dbReference type="InterPro" id="IPR007527">
    <property type="entry name" value="Znf_SWIM"/>
</dbReference>
<protein>
    <recommendedName>
        <fullName evidence="2">SWIM-type domain-containing protein</fullName>
    </recommendedName>
</protein>
<evidence type="ECO:0000313" key="4">
    <source>
        <dbReference type="Proteomes" id="UP000653411"/>
    </source>
</evidence>
<accession>A0A918CVK9</accession>
<comment type="caution">
    <text evidence="3">The sequence shown here is derived from an EMBL/GenBank/DDBJ whole genome shotgun (WGS) entry which is preliminary data.</text>
</comment>
<dbReference type="PANTHER" id="PTHR38133:SF1">
    <property type="entry name" value="SLR1429 PROTEIN"/>
    <property type="match status" value="1"/>
</dbReference>
<feature type="domain" description="SWIM-type" evidence="2">
    <location>
        <begin position="124"/>
        <end position="159"/>
    </location>
</feature>
<dbReference type="EMBL" id="BMML01000021">
    <property type="protein sequence ID" value="GGN33643.1"/>
    <property type="molecule type" value="Genomic_DNA"/>
</dbReference>
<dbReference type="PROSITE" id="PS50966">
    <property type="entry name" value="ZF_SWIM"/>
    <property type="match status" value="1"/>
</dbReference>
<gene>
    <name evidence="3" type="ORF">GCM10011578_073630</name>
</gene>
<evidence type="ECO:0000313" key="3">
    <source>
        <dbReference type="EMBL" id="GGN33643.1"/>
    </source>
</evidence>
<sequence>MSPAAARTPSRSRRQPAAAGAAAWSRRWIRALESLGATYPNTRLPRGRTLARGGAVQGLAVRPGEVTARVEQPKGAWEVKLVLPVFSDDQWAAGVRALAGQLQHAASLLEGRMPENLDETLGRAELTAFPRRGELSSHCDCRDNGDPCVHGAAVHYTFAEALQDNPFLLLALRGRSREELLAELRAARSGGVPGGTAGPPGVPVAELPAGEAFFAGGDFFAVPLHPQQPADPAGRLRRRCPPPGCTPAQAEALATVVENAAGYAYRLAQGT</sequence>
<keyword evidence="1" id="KW-0863">Zinc-finger</keyword>
<keyword evidence="1" id="KW-0479">Metal-binding</keyword>
<dbReference type="PANTHER" id="PTHR38133">
    <property type="entry name" value="SLR1429 PROTEIN"/>
    <property type="match status" value="1"/>
</dbReference>
<dbReference type="Proteomes" id="UP000653411">
    <property type="component" value="Unassembled WGS sequence"/>
</dbReference>
<dbReference type="RefSeq" id="WP_189267227.1">
    <property type="nucleotide sequence ID" value="NZ_BMML01000021.1"/>
</dbReference>
<dbReference type="GO" id="GO:0008270">
    <property type="term" value="F:zinc ion binding"/>
    <property type="evidence" value="ECO:0007669"/>
    <property type="project" value="UniProtKB-KW"/>
</dbReference>
<organism evidence="3 4">
    <name type="scientific">Streptomyces fuscichromogenes</name>
    <dbReference type="NCBI Taxonomy" id="1324013"/>
    <lineage>
        <taxon>Bacteria</taxon>
        <taxon>Bacillati</taxon>
        <taxon>Actinomycetota</taxon>
        <taxon>Actinomycetes</taxon>
        <taxon>Kitasatosporales</taxon>
        <taxon>Streptomycetaceae</taxon>
        <taxon>Streptomyces</taxon>
    </lineage>
</organism>
<dbReference type="AlphaFoldDB" id="A0A918CVK9"/>